<gene>
    <name evidence="2" type="ORF">ATC70_004736</name>
</gene>
<dbReference type="EMBL" id="JASEJX010000033">
    <property type="protein sequence ID" value="KAK4510306.1"/>
    <property type="molecule type" value="Genomic_DNA"/>
</dbReference>
<dbReference type="AlphaFoldDB" id="A0AAN7HWU5"/>
<evidence type="ECO:0000256" key="1">
    <source>
        <dbReference type="SAM" id="MobiDB-lite"/>
    </source>
</evidence>
<dbReference type="GeneID" id="89948422"/>
<feature type="compositionally biased region" description="Polar residues" evidence="1">
    <location>
        <begin position="49"/>
        <end position="58"/>
    </location>
</feature>
<feature type="compositionally biased region" description="Basic and acidic residues" evidence="1">
    <location>
        <begin position="382"/>
        <end position="392"/>
    </location>
</feature>
<feature type="region of interest" description="Disordered" evidence="1">
    <location>
        <begin position="149"/>
        <end position="175"/>
    </location>
</feature>
<proteinExistence type="predicted"/>
<keyword evidence="3" id="KW-1185">Reference proteome</keyword>
<feature type="region of interest" description="Disordered" evidence="1">
    <location>
        <begin position="1"/>
        <end position="58"/>
    </location>
</feature>
<dbReference type="EC" id="2.3.2.31" evidence="2"/>
<feature type="region of interest" description="Disordered" evidence="1">
    <location>
        <begin position="375"/>
        <end position="411"/>
    </location>
</feature>
<keyword evidence="2" id="KW-0012">Acyltransferase</keyword>
<reference evidence="2 3" key="1">
    <citation type="submission" date="2022-11" db="EMBL/GenBank/DDBJ databases">
        <title>Mucor velutinosus strain NIH1002 WGS.</title>
        <authorList>
            <person name="Subramanian P."/>
            <person name="Mullikin J.C."/>
            <person name="Segre J.A."/>
            <person name="Zelazny A.M."/>
        </authorList>
    </citation>
    <scope>NUCLEOTIDE SEQUENCE [LARGE SCALE GENOMIC DNA]</scope>
    <source>
        <strain evidence="2 3">NIH1002</strain>
    </source>
</reference>
<evidence type="ECO:0000313" key="3">
    <source>
        <dbReference type="Proteomes" id="UP001304243"/>
    </source>
</evidence>
<name>A0AAN7HWU5_9FUNG</name>
<dbReference type="Proteomes" id="UP001304243">
    <property type="component" value="Unassembled WGS sequence"/>
</dbReference>
<organism evidence="2 3">
    <name type="scientific">Mucor velutinosus</name>
    <dbReference type="NCBI Taxonomy" id="708070"/>
    <lineage>
        <taxon>Eukaryota</taxon>
        <taxon>Fungi</taxon>
        <taxon>Fungi incertae sedis</taxon>
        <taxon>Mucoromycota</taxon>
        <taxon>Mucoromycotina</taxon>
        <taxon>Mucoromycetes</taxon>
        <taxon>Mucorales</taxon>
        <taxon>Mucorineae</taxon>
        <taxon>Mucoraceae</taxon>
        <taxon>Mucor</taxon>
    </lineage>
</organism>
<evidence type="ECO:0000313" key="2">
    <source>
        <dbReference type="EMBL" id="KAK4510306.1"/>
    </source>
</evidence>
<sequence length="411" mass="45767">MPSSFTSKITRMRSVKLPFKKSSSTSSSNASSTASTPSPSSPPLQSQSREPNFYNTPEPTVVATSVHAMPQSSFAETLRVISKEANRTQFDDVFDSFFFNDKRCQHRALFMAARLKQTLDGVINPIRPSSNYGPLRELPPVTLTPSYSTPITSSTTTTASAASSQSTTSPATPTKPIASVDSFWRTVTHRLYTLNYILFVLPADSQSRADFLNKIEADLSQKSDGRELQRRGGMEAHFAVRYALEHKRPRRRKTLLEDAFAEEKRNGGSVAGAILPTTTATSDDTRKIDQLVEQARLVIEQCLESESKLGHAEKDAMYVFHGVRAGLHGAFDLHIELEEDRSLRHRLKRTVDHNRELAKPAYENPFEDEDLIVTEEDESSLEEEKKSSREVDSGFYDGWANSANHNATLSA</sequence>
<dbReference type="GO" id="GO:0061630">
    <property type="term" value="F:ubiquitin protein ligase activity"/>
    <property type="evidence" value="ECO:0007669"/>
    <property type="project" value="UniProtKB-EC"/>
</dbReference>
<protein>
    <submittedName>
        <fullName evidence="2">RBR-type E3 ubiquitin transferase</fullName>
        <ecNumber evidence="2">2.3.2.31</ecNumber>
    </submittedName>
</protein>
<dbReference type="RefSeq" id="XP_064676972.1">
    <property type="nucleotide sequence ID" value="XM_064824036.1"/>
</dbReference>
<accession>A0AAN7HWU5</accession>
<comment type="caution">
    <text evidence="2">The sequence shown here is derived from an EMBL/GenBank/DDBJ whole genome shotgun (WGS) entry which is preliminary data.</text>
</comment>
<keyword evidence="2" id="KW-0808">Transferase</keyword>
<feature type="compositionally biased region" description="Polar residues" evidence="1">
    <location>
        <begin position="401"/>
        <end position="411"/>
    </location>
</feature>
<feature type="compositionally biased region" description="Low complexity" evidence="1">
    <location>
        <begin position="22"/>
        <end position="48"/>
    </location>
</feature>